<keyword evidence="2" id="KW-1133">Transmembrane helix</keyword>
<evidence type="ECO:0000313" key="4">
    <source>
        <dbReference type="EMBL" id="KAG7470807.1"/>
    </source>
</evidence>
<dbReference type="AlphaFoldDB" id="A0A9D3Q0A4"/>
<keyword evidence="5" id="KW-1185">Reference proteome</keyword>
<reference evidence="4" key="1">
    <citation type="submission" date="2021-01" db="EMBL/GenBank/DDBJ databases">
        <authorList>
            <person name="Zahm M."/>
            <person name="Roques C."/>
            <person name="Cabau C."/>
            <person name="Klopp C."/>
            <person name="Donnadieu C."/>
            <person name="Jouanno E."/>
            <person name="Lampietro C."/>
            <person name="Louis A."/>
            <person name="Herpin A."/>
            <person name="Echchiki A."/>
            <person name="Berthelot C."/>
            <person name="Parey E."/>
            <person name="Roest-Crollius H."/>
            <person name="Braasch I."/>
            <person name="Postlethwait J."/>
            <person name="Bobe J."/>
            <person name="Montfort J."/>
            <person name="Bouchez O."/>
            <person name="Begum T."/>
            <person name="Mejri S."/>
            <person name="Adams A."/>
            <person name="Chen W.-J."/>
            <person name="Guiguen Y."/>
        </authorList>
    </citation>
    <scope>NUCLEOTIDE SEQUENCE</scope>
    <source>
        <strain evidence="4">YG-15Mar2019-1</strain>
        <tissue evidence="4">Brain</tissue>
    </source>
</reference>
<dbReference type="GO" id="GO:0045059">
    <property type="term" value="P:positive thymic T cell selection"/>
    <property type="evidence" value="ECO:0007669"/>
    <property type="project" value="TreeGrafter"/>
</dbReference>
<keyword evidence="2" id="KW-0812">Transmembrane</keyword>
<keyword evidence="3" id="KW-0732">Signal</keyword>
<dbReference type="GO" id="GO:0042105">
    <property type="term" value="C:alpha-beta T cell receptor complex"/>
    <property type="evidence" value="ECO:0007669"/>
    <property type="project" value="TreeGrafter"/>
</dbReference>
<dbReference type="InterPro" id="IPR015484">
    <property type="entry name" value="CD3_esu/gsu/dsu"/>
</dbReference>
<keyword evidence="2" id="KW-0472">Membrane</keyword>
<sequence>MMGRGSYLMVWMVLLILAGSTGSLEISAEDDGQKVTLTCKDGEEYKESKIFVKIRTCDNCIELDTSTVAGILVGDLVATVLIGVAVYFIASQPQGKPVYRGSKASDRQNLIQNQQNDTYQPLTQGHSSEYSQLEKRRR</sequence>
<organism evidence="4 5">
    <name type="scientific">Megalops atlanticus</name>
    <name type="common">Tarpon</name>
    <name type="synonym">Clupea gigantea</name>
    <dbReference type="NCBI Taxonomy" id="7932"/>
    <lineage>
        <taxon>Eukaryota</taxon>
        <taxon>Metazoa</taxon>
        <taxon>Chordata</taxon>
        <taxon>Craniata</taxon>
        <taxon>Vertebrata</taxon>
        <taxon>Euteleostomi</taxon>
        <taxon>Actinopterygii</taxon>
        <taxon>Neopterygii</taxon>
        <taxon>Teleostei</taxon>
        <taxon>Elopiformes</taxon>
        <taxon>Megalopidae</taxon>
        <taxon>Megalops</taxon>
    </lineage>
</organism>
<feature type="region of interest" description="Disordered" evidence="1">
    <location>
        <begin position="96"/>
        <end position="138"/>
    </location>
</feature>
<proteinExistence type="predicted"/>
<dbReference type="PANTHER" id="PTHR10570">
    <property type="entry name" value="T-CELL SURFACE GLYCOPROTEIN CD3 GAMMA CHAIN / DELTA CHAIN"/>
    <property type="match status" value="1"/>
</dbReference>
<evidence type="ECO:0000256" key="3">
    <source>
        <dbReference type="SAM" id="SignalP"/>
    </source>
</evidence>
<dbReference type="GO" id="GO:0009897">
    <property type="term" value="C:external side of plasma membrane"/>
    <property type="evidence" value="ECO:0007669"/>
    <property type="project" value="TreeGrafter"/>
</dbReference>
<dbReference type="PANTHER" id="PTHR10570:SF8">
    <property type="entry name" value="T-CELL SURFACE GLYCOPROTEIN CD3 GAMMA CHAIN"/>
    <property type="match status" value="1"/>
</dbReference>
<dbReference type="OrthoDB" id="8941324at2759"/>
<evidence type="ECO:0000256" key="1">
    <source>
        <dbReference type="SAM" id="MobiDB-lite"/>
    </source>
</evidence>
<accession>A0A9D3Q0A4</accession>
<feature type="chain" id="PRO_5039653289" evidence="3">
    <location>
        <begin position="24"/>
        <end position="138"/>
    </location>
</feature>
<dbReference type="GO" id="GO:0004888">
    <property type="term" value="F:transmembrane signaling receptor activity"/>
    <property type="evidence" value="ECO:0007669"/>
    <property type="project" value="TreeGrafter"/>
</dbReference>
<comment type="caution">
    <text evidence="4">The sequence shown here is derived from an EMBL/GenBank/DDBJ whole genome shotgun (WGS) entry which is preliminary data.</text>
</comment>
<protein>
    <submittedName>
        <fullName evidence="4">Uncharacterized protein</fullName>
    </submittedName>
</protein>
<dbReference type="EMBL" id="JAFDVH010000009">
    <property type="protein sequence ID" value="KAG7470807.1"/>
    <property type="molecule type" value="Genomic_DNA"/>
</dbReference>
<feature type="signal peptide" evidence="3">
    <location>
        <begin position="1"/>
        <end position="23"/>
    </location>
</feature>
<dbReference type="Gene3D" id="1.10.287.770">
    <property type="entry name" value="YojJ-like"/>
    <property type="match status" value="1"/>
</dbReference>
<feature type="transmembrane region" description="Helical" evidence="2">
    <location>
        <begin position="68"/>
        <end position="90"/>
    </location>
</feature>
<name>A0A9D3Q0A4_MEGAT</name>
<evidence type="ECO:0000313" key="5">
    <source>
        <dbReference type="Proteomes" id="UP001046870"/>
    </source>
</evidence>
<dbReference type="GO" id="GO:0007166">
    <property type="term" value="P:cell surface receptor signaling pathway"/>
    <property type="evidence" value="ECO:0007669"/>
    <property type="project" value="TreeGrafter"/>
</dbReference>
<gene>
    <name evidence="4" type="ORF">MATL_G00117840</name>
</gene>
<dbReference type="Proteomes" id="UP001046870">
    <property type="component" value="Chromosome 9"/>
</dbReference>
<evidence type="ECO:0000256" key="2">
    <source>
        <dbReference type="SAM" id="Phobius"/>
    </source>
</evidence>
<feature type="compositionally biased region" description="Polar residues" evidence="1">
    <location>
        <begin position="107"/>
        <end position="131"/>
    </location>
</feature>